<dbReference type="EMBL" id="LCAB01000007">
    <property type="protein sequence ID" value="KKR83151.1"/>
    <property type="molecule type" value="Genomic_DNA"/>
</dbReference>
<protein>
    <submittedName>
        <fullName evidence="1">Uncharacterized protein</fullName>
    </submittedName>
</protein>
<organism evidence="1 2">
    <name type="scientific">Candidatus Daviesbacteria bacterium GW2011_GWA2_40_9</name>
    <dbReference type="NCBI Taxonomy" id="1618424"/>
    <lineage>
        <taxon>Bacteria</taxon>
        <taxon>Candidatus Daviesiibacteriota</taxon>
    </lineage>
</organism>
<comment type="caution">
    <text evidence="1">The sequence shown here is derived from an EMBL/GenBank/DDBJ whole genome shotgun (WGS) entry which is preliminary data.</text>
</comment>
<evidence type="ECO:0000313" key="1">
    <source>
        <dbReference type="EMBL" id="KKR83151.1"/>
    </source>
</evidence>
<proteinExistence type="predicted"/>
<accession>A0A0G0U7I8</accession>
<dbReference type="AlphaFoldDB" id="A0A0G0U7I8"/>
<sequence length="74" mass="8630">MENLLLRYFKIEDEYHLIEPVLSDFRQVISLQAKRDGSDLDGRQYTIKTLTQNLEGNIKKGVVTVVVPHDEDKR</sequence>
<reference evidence="1 2" key="1">
    <citation type="journal article" date="2015" name="Nature">
        <title>rRNA introns, odd ribosomes, and small enigmatic genomes across a large radiation of phyla.</title>
        <authorList>
            <person name="Brown C.T."/>
            <person name="Hug L.A."/>
            <person name="Thomas B.C."/>
            <person name="Sharon I."/>
            <person name="Castelle C.J."/>
            <person name="Singh A."/>
            <person name="Wilkins M.J."/>
            <person name="Williams K.H."/>
            <person name="Banfield J.F."/>
        </authorList>
    </citation>
    <scope>NUCLEOTIDE SEQUENCE [LARGE SCALE GENOMIC DNA]</scope>
</reference>
<gene>
    <name evidence="1" type="ORF">UU29_C0007G0021</name>
</gene>
<evidence type="ECO:0000313" key="2">
    <source>
        <dbReference type="Proteomes" id="UP000034601"/>
    </source>
</evidence>
<name>A0A0G0U7I8_9BACT</name>
<dbReference type="Proteomes" id="UP000034601">
    <property type="component" value="Unassembled WGS sequence"/>
</dbReference>